<comment type="caution">
    <text evidence="2">The sequence shown here is derived from an EMBL/GenBank/DDBJ whole genome shotgun (WGS) entry which is preliminary data.</text>
</comment>
<dbReference type="Pfam" id="PF00881">
    <property type="entry name" value="Nitroreductase"/>
    <property type="match status" value="1"/>
</dbReference>
<name>A0A645I8V8_9ZZZZ</name>
<dbReference type="PANTHER" id="PTHR43745">
    <property type="entry name" value="NITROREDUCTASE MJ1384-RELATED"/>
    <property type="match status" value="1"/>
</dbReference>
<feature type="domain" description="Nitroreductase" evidence="1">
    <location>
        <begin position="2"/>
        <end position="55"/>
    </location>
</feature>
<dbReference type="InterPro" id="IPR052544">
    <property type="entry name" value="Bacteriocin_Proc_Enz"/>
</dbReference>
<gene>
    <name evidence="2" type="ORF">SDC9_195292</name>
</gene>
<organism evidence="2">
    <name type="scientific">bioreactor metagenome</name>
    <dbReference type="NCBI Taxonomy" id="1076179"/>
    <lineage>
        <taxon>unclassified sequences</taxon>
        <taxon>metagenomes</taxon>
        <taxon>ecological metagenomes</taxon>
    </lineage>
</organism>
<reference evidence="2" key="1">
    <citation type="submission" date="2019-08" db="EMBL/GenBank/DDBJ databases">
        <authorList>
            <person name="Kucharzyk K."/>
            <person name="Murdoch R.W."/>
            <person name="Higgins S."/>
            <person name="Loffler F."/>
        </authorList>
    </citation>
    <scope>NUCLEOTIDE SEQUENCE</scope>
</reference>
<dbReference type="PANTHER" id="PTHR43745:SF2">
    <property type="entry name" value="NITROREDUCTASE MJ1384-RELATED"/>
    <property type="match status" value="1"/>
</dbReference>
<protein>
    <recommendedName>
        <fullName evidence="1">Nitroreductase domain-containing protein</fullName>
    </recommendedName>
</protein>
<accession>A0A645I8V8</accession>
<dbReference type="AlphaFoldDB" id="A0A645I8V8"/>
<proteinExistence type="predicted"/>
<dbReference type="GO" id="GO:0016491">
    <property type="term" value="F:oxidoreductase activity"/>
    <property type="evidence" value="ECO:0007669"/>
    <property type="project" value="InterPro"/>
</dbReference>
<dbReference type="Gene3D" id="3.40.109.10">
    <property type="entry name" value="NADH Oxidase"/>
    <property type="match status" value="1"/>
</dbReference>
<dbReference type="InterPro" id="IPR029479">
    <property type="entry name" value="Nitroreductase"/>
</dbReference>
<dbReference type="EMBL" id="VSSQ01109364">
    <property type="protein sequence ID" value="MPN47688.1"/>
    <property type="molecule type" value="Genomic_DNA"/>
</dbReference>
<evidence type="ECO:0000313" key="2">
    <source>
        <dbReference type="EMBL" id="MPN47688.1"/>
    </source>
</evidence>
<sequence>MLLDVGHLGQNIYLIASHLKLGTTAIGGFQDIKINEILGIDGLIESSLYIITLGKP</sequence>
<evidence type="ECO:0000259" key="1">
    <source>
        <dbReference type="Pfam" id="PF00881"/>
    </source>
</evidence>
<dbReference type="SUPFAM" id="SSF55469">
    <property type="entry name" value="FMN-dependent nitroreductase-like"/>
    <property type="match status" value="1"/>
</dbReference>
<dbReference type="InterPro" id="IPR000415">
    <property type="entry name" value="Nitroreductase-like"/>
</dbReference>